<dbReference type="Proteomes" id="UP000002051">
    <property type="component" value="Chromosome 8"/>
</dbReference>
<reference evidence="1 3" key="1">
    <citation type="journal article" date="2011" name="Nature">
        <title>The Medicago genome provides insight into the evolution of rhizobial symbioses.</title>
        <authorList>
            <person name="Young N.D."/>
            <person name="Debelle F."/>
            <person name="Oldroyd G.E."/>
            <person name="Geurts R."/>
            <person name="Cannon S.B."/>
            <person name="Udvardi M.K."/>
            <person name="Benedito V.A."/>
            <person name="Mayer K.F."/>
            <person name="Gouzy J."/>
            <person name="Schoof H."/>
            <person name="Van de Peer Y."/>
            <person name="Proost S."/>
            <person name="Cook D.R."/>
            <person name="Meyers B.C."/>
            <person name="Spannagl M."/>
            <person name="Cheung F."/>
            <person name="De Mita S."/>
            <person name="Krishnakumar V."/>
            <person name="Gundlach H."/>
            <person name="Zhou S."/>
            <person name="Mudge J."/>
            <person name="Bharti A.K."/>
            <person name="Murray J.D."/>
            <person name="Naoumkina M.A."/>
            <person name="Rosen B."/>
            <person name="Silverstein K.A."/>
            <person name="Tang H."/>
            <person name="Rombauts S."/>
            <person name="Zhao P.X."/>
            <person name="Zhou P."/>
            <person name="Barbe V."/>
            <person name="Bardou P."/>
            <person name="Bechner M."/>
            <person name="Bellec A."/>
            <person name="Berger A."/>
            <person name="Berges H."/>
            <person name="Bidwell S."/>
            <person name="Bisseling T."/>
            <person name="Choisne N."/>
            <person name="Couloux A."/>
            <person name="Denny R."/>
            <person name="Deshpande S."/>
            <person name="Dai X."/>
            <person name="Doyle J.J."/>
            <person name="Dudez A.M."/>
            <person name="Farmer A.D."/>
            <person name="Fouteau S."/>
            <person name="Franken C."/>
            <person name="Gibelin C."/>
            <person name="Gish J."/>
            <person name="Goldstein S."/>
            <person name="Gonzalez A.J."/>
            <person name="Green P.J."/>
            <person name="Hallab A."/>
            <person name="Hartog M."/>
            <person name="Hua A."/>
            <person name="Humphray S.J."/>
            <person name="Jeong D.H."/>
            <person name="Jing Y."/>
            <person name="Jocker A."/>
            <person name="Kenton S.M."/>
            <person name="Kim D.J."/>
            <person name="Klee K."/>
            <person name="Lai H."/>
            <person name="Lang C."/>
            <person name="Lin S."/>
            <person name="Macmil S.L."/>
            <person name="Magdelenat G."/>
            <person name="Matthews L."/>
            <person name="McCorrison J."/>
            <person name="Monaghan E.L."/>
            <person name="Mun J.H."/>
            <person name="Najar F.Z."/>
            <person name="Nicholson C."/>
            <person name="Noirot C."/>
            <person name="O'Bleness M."/>
            <person name="Paule C.R."/>
            <person name="Poulain J."/>
            <person name="Prion F."/>
            <person name="Qin B."/>
            <person name="Qu C."/>
            <person name="Retzel E.F."/>
            <person name="Riddle C."/>
            <person name="Sallet E."/>
            <person name="Samain S."/>
            <person name="Samson N."/>
            <person name="Sanders I."/>
            <person name="Saurat O."/>
            <person name="Scarpelli C."/>
            <person name="Schiex T."/>
            <person name="Segurens B."/>
            <person name="Severin A.J."/>
            <person name="Sherrier D.J."/>
            <person name="Shi R."/>
            <person name="Sims S."/>
            <person name="Singer S.R."/>
            <person name="Sinharoy S."/>
            <person name="Sterck L."/>
            <person name="Viollet A."/>
            <person name="Wang B.B."/>
            <person name="Wang K."/>
            <person name="Wang M."/>
            <person name="Wang X."/>
            <person name="Warfsmann J."/>
            <person name="Weissenbach J."/>
            <person name="White D.D."/>
            <person name="White J.D."/>
            <person name="Wiley G.B."/>
            <person name="Wincker P."/>
            <person name="Xing Y."/>
            <person name="Yang L."/>
            <person name="Yao Z."/>
            <person name="Ying F."/>
            <person name="Zhai J."/>
            <person name="Zhou L."/>
            <person name="Zuber A."/>
            <person name="Denarie J."/>
            <person name="Dixon R.A."/>
            <person name="May G.D."/>
            <person name="Schwartz D.C."/>
            <person name="Rogers J."/>
            <person name="Quetier F."/>
            <person name="Town C.D."/>
            <person name="Roe B.A."/>
        </authorList>
    </citation>
    <scope>NUCLEOTIDE SEQUENCE [LARGE SCALE GENOMIC DNA]</scope>
    <source>
        <strain evidence="1">A17</strain>
        <strain evidence="2 3">cv. Jemalong A17</strain>
    </source>
</reference>
<dbReference type="EMBL" id="CM001224">
    <property type="protein sequence ID" value="AET04118.1"/>
    <property type="molecule type" value="Genomic_DNA"/>
</dbReference>
<dbReference type="AlphaFoldDB" id="G7LH59"/>
<dbReference type="EnsemblPlants" id="AET04118">
    <property type="protein sequence ID" value="AET04118"/>
    <property type="gene ID" value="MTR_8g083460"/>
</dbReference>
<keyword evidence="3" id="KW-1185">Reference proteome</keyword>
<proteinExistence type="predicted"/>
<evidence type="ECO:0000313" key="3">
    <source>
        <dbReference type="Proteomes" id="UP000002051"/>
    </source>
</evidence>
<reference evidence="2" key="3">
    <citation type="submission" date="2015-04" db="UniProtKB">
        <authorList>
            <consortium name="EnsemblPlants"/>
        </authorList>
    </citation>
    <scope>IDENTIFICATION</scope>
    <source>
        <strain evidence="2">cv. Jemalong A17</strain>
    </source>
</reference>
<evidence type="ECO:0000313" key="1">
    <source>
        <dbReference type="EMBL" id="AET04118.1"/>
    </source>
</evidence>
<sequence>MCHEGFFPLYTRCRVFREVQIVVDTVAGEEPVVVVAGQARGGGDRAGEDGSIKQCVCSPSKHPGSFRCRQHQAKYVWRNRPIK</sequence>
<reference evidence="1 3" key="2">
    <citation type="journal article" date="2014" name="BMC Genomics">
        <title>An improved genome release (version Mt4.0) for the model legume Medicago truncatula.</title>
        <authorList>
            <person name="Tang H."/>
            <person name="Krishnakumar V."/>
            <person name="Bidwell S."/>
            <person name="Rosen B."/>
            <person name="Chan A."/>
            <person name="Zhou S."/>
            <person name="Gentzbittel L."/>
            <person name="Childs K.L."/>
            <person name="Yandell M."/>
            <person name="Gundlach H."/>
            <person name="Mayer K.F."/>
            <person name="Schwartz D.C."/>
            <person name="Town C.D."/>
        </authorList>
    </citation>
    <scope>GENOME REANNOTATION</scope>
    <source>
        <strain evidence="2 3">cv. Jemalong A17</strain>
    </source>
</reference>
<gene>
    <name evidence="1" type="ordered locus">MTR_8g083460</name>
</gene>
<dbReference type="HOGENOM" id="CLU_196265_0_0_1"/>
<dbReference type="OMA" id="CHEGFFP"/>
<accession>G7LH59</accession>
<protein>
    <submittedName>
        <fullName evidence="1 2">Uncharacterized protein</fullName>
    </submittedName>
</protein>
<dbReference type="PaxDb" id="3880-AET04118"/>
<name>G7LH59_MEDTR</name>
<organism evidence="1 3">
    <name type="scientific">Medicago truncatula</name>
    <name type="common">Barrel medic</name>
    <name type="synonym">Medicago tribuloides</name>
    <dbReference type="NCBI Taxonomy" id="3880"/>
    <lineage>
        <taxon>Eukaryota</taxon>
        <taxon>Viridiplantae</taxon>
        <taxon>Streptophyta</taxon>
        <taxon>Embryophyta</taxon>
        <taxon>Tracheophyta</taxon>
        <taxon>Spermatophyta</taxon>
        <taxon>Magnoliopsida</taxon>
        <taxon>eudicotyledons</taxon>
        <taxon>Gunneridae</taxon>
        <taxon>Pentapetalae</taxon>
        <taxon>rosids</taxon>
        <taxon>fabids</taxon>
        <taxon>Fabales</taxon>
        <taxon>Fabaceae</taxon>
        <taxon>Papilionoideae</taxon>
        <taxon>50 kb inversion clade</taxon>
        <taxon>NPAAA clade</taxon>
        <taxon>Hologalegina</taxon>
        <taxon>IRL clade</taxon>
        <taxon>Trifolieae</taxon>
        <taxon>Medicago</taxon>
    </lineage>
</organism>
<evidence type="ECO:0000313" key="2">
    <source>
        <dbReference type="EnsemblPlants" id="AET04118"/>
    </source>
</evidence>